<comment type="caution">
    <text evidence="4">The sequence shown here is derived from an EMBL/GenBank/DDBJ whole genome shotgun (WGS) entry which is preliminary data.</text>
</comment>
<reference evidence="5" key="1">
    <citation type="journal article" date="2019" name="Int. J. Syst. Evol. Microbiol.">
        <title>The Global Catalogue of Microorganisms (GCM) 10K type strain sequencing project: providing services to taxonomists for standard genome sequencing and annotation.</title>
        <authorList>
            <consortium name="The Broad Institute Genomics Platform"/>
            <consortium name="The Broad Institute Genome Sequencing Center for Infectious Disease"/>
            <person name="Wu L."/>
            <person name="Ma J."/>
        </authorList>
    </citation>
    <scope>NUCLEOTIDE SEQUENCE [LARGE SCALE GENOMIC DNA]</scope>
    <source>
        <strain evidence="5">JCM 17695</strain>
    </source>
</reference>
<keyword evidence="1" id="KW-0677">Repeat</keyword>
<organism evidence="4 5">
    <name type="scientific">Actinokineospora soli</name>
    <dbReference type="NCBI Taxonomy" id="1048753"/>
    <lineage>
        <taxon>Bacteria</taxon>
        <taxon>Bacillati</taxon>
        <taxon>Actinomycetota</taxon>
        <taxon>Actinomycetes</taxon>
        <taxon>Pseudonocardiales</taxon>
        <taxon>Pseudonocardiaceae</taxon>
        <taxon>Actinokineospora</taxon>
    </lineage>
</organism>
<evidence type="ECO:0000313" key="5">
    <source>
        <dbReference type="Proteomes" id="UP001596512"/>
    </source>
</evidence>
<dbReference type="InterPro" id="IPR050745">
    <property type="entry name" value="Multifunctional_regulatory"/>
</dbReference>
<dbReference type="EMBL" id="JBHTEY010000004">
    <property type="protein sequence ID" value="MFC7613351.1"/>
    <property type="molecule type" value="Genomic_DNA"/>
</dbReference>
<evidence type="ECO:0000256" key="1">
    <source>
        <dbReference type="ARBA" id="ARBA00022737"/>
    </source>
</evidence>
<dbReference type="SUPFAM" id="SSF48403">
    <property type="entry name" value="Ankyrin repeat"/>
    <property type="match status" value="1"/>
</dbReference>
<dbReference type="PROSITE" id="PS50297">
    <property type="entry name" value="ANK_REP_REGION"/>
    <property type="match status" value="1"/>
</dbReference>
<sequence>MTEFADPVSDFLAHACLVYSGDGPDRRARAVGVLTARPGLAAESLCAAAALGDLPAARAHLAGDPAAARREDGPFAWEPLLYLAYSRVPQSDPLGVARLLLDAGADPNAGYLWMGLPSPFTALTGAFGEGEDAANQPRHPASEDLARLLLERGADPNDSQALYNRMFGPDDGHLRLLFAHGLGKGDGGPWHARLGDAHPTPAAMLHDQLLYAATTARPARIRLLLDHGVPPESPYPGHPIHRGRSALELALRAGDPVSAGLLLDTGATPVTLPPSAEYVAAALRGESPDPLPQAIADEPDAVTRAVELSRPAAVRTLIAHGFPVGTALHTAALAGDTAMVDLLIDLGADPTARDPHHGSTPAAWARHNHHAALAEHLDARAGTKKP</sequence>
<accession>A0ABW2TIL8</accession>
<dbReference type="PROSITE" id="PS50088">
    <property type="entry name" value="ANK_REPEAT"/>
    <property type="match status" value="1"/>
</dbReference>
<feature type="repeat" description="ANK" evidence="3">
    <location>
        <begin position="326"/>
        <end position="355"/>
    </location>
</feature>
<protein>
    <submittedName>
        <fullName evidence="4">Ankyrin repeat domain-containing protein</fullName>
    </submittedName>
</protein>
<keyword evidence="2 3" id="KW-0040">ANK repeat</keyword>
<keyword evidence="5" id="KW-1185">Reference proteome</keyword>
<evidence type="ECO:0000256" key="3">
    <source>
        <dbReference type="PROSITE-ProRule" id="PRU00023"/>
    </source>
</evidence>
<proteinExistence type="predicted"/>
<dbReference type="SMART" id="SM00248">
    <property type="entry name" value="ANK"/>
    <property type="match status" value="5"/>
</dbReference>
<evidence type="ECO:0000313" key="4">
    <source>
        <dbReference type="EMBL" id="MFC7613351.1"/>
    </source>
</evidence>
<evidence type="ECO:0000256" key="2">
    <source>
        <dbReference type="ARBA" id="ARBA00023043"/>
    </source>
</evidence>
<dbReference type="InterPro" id="IPR036770">
    <property type="entry name" value="Ankyrin_rpt-contain_sf"/>
</dbReference>
<name>A0ABW2TIL8_9PSEU</name>
<dbReference type="Pfam" id="PF00023">
    <property type="entry name" value="Ank"/>
    <property type="match status" value="1"/>
</dbReference>
<gene>
    <name evidence="4" type="ORF">ACFQV2_06725</name>
</gene>
<dbReference type="Proteomes" id="UP001596512">
    <property type="component" value="Unassembled WGS sequence"/>
</dbReference>
<dbReference type="Gene3D" id="1.25.40.20">
    <property type="entry name" value="Ankyrin repeat-containing domain"/>
    <property type="match status" value="2"/>
</dbReference>
<dbReference type="PANTHER" id="PTHR24189:SF50">
    <property type="entry name" value="ANKYRIN REPEAT AND SOCS BOX PROTEIN 2"/>
    <property type="match status" value="1"/>
</dbReference>
<dbReference type="PANTHER" id="PTHR24189">
    <property type="entry name" value="MYOTROPHIN"/>
    <property type="match status" value="1"/>
</dbReference>
<dbReference type="InterPro" id="IPR002110">
    <property type="entry name" value="Ankyrin_rpt"/>
</dbReference>